<evidence type="ECO:0000313" key="3">
    <source>
        <dbReference type="Proteomes" id="UP001293254"/>
    </source>
</evidence>
<comment type="caution">
    <text evidence="2">The sequence shown here is derived from an EMBL/GenBank/DDBJ whole genome shotgun (WGS) entry which is preliminary data.</text>
</comment>
<dbReference type="PANTHER" id="PTHR31642:SF324">
    <property type="entry name" value="SPERMIDINE HYDROXYCINNAMOYL TRANSFERASE"/>
    <property type="match status" value="1"/>
</dbReference>
<dbReference type="AlphaFoldDB" id="A0AAE1Y7E1"/>
<dbReference type="InterPro" id="IPR023213">
    <property type="entry name" value="CAT-like_dom_sf"/>
</dbReference>
<dbReference type="InterPro" id="IPR050317">
    <property type="entry name" value="Plant_Fungal_Acyltransferase"/>
</dbReference>
<protein>
    <submittedName>
        <fullName evidence="2">Agmatine hydroxycinnamoyltransferase 1</fullName>
    </submittedName>
</protein>
<evidence type="ECO:0000256" key="1">
    <source>
        <dbReference type="ARBA" id="ARBA00009861"/>
    </source>
</evidence>
<dbReference type="Gene3D" id="3.30.559.10">
    <property type="entry name" value="Chloramphenicol acetyltransferase-like domain"/>
    <property type="match status" value="1"/>
</dbReference>
<name>A0AAE1Y7E1_9LAMI</name>
<dbReference type="EMBL" id="JACGWO010000006">
    <property type="protein sequence ID" value="KAK4425081.1"/>
    <property type="molecule type" value="Genomic_DNA"/>
</dbReference>
<dbReference type="PANTHER" id="PTHR31642">
    <property type="entry name" value="TRICHOTHECENE 3-O-ACETYLTRANSFERASE"/>
    <property type="match status" value="1"/>
</dbReference>
<reference evidence="2" key="2">
    <citation type="journal article" date="2024" name="Plant">
        <title>Genomic evolution and insights into agronomic trait innovations of Sesamum species.</title>
        <authorList>
            <person name="Miao H."/>
            <person name="Wang L."/>
            <person name="Qu L."/>
            <person name="Liu H."/>
            <person name="Sun Y."/>
            <person name="Le M."/>
            <person name="Wang Q."/>
            <person name="Wei S."/>
            <person name="Zheng Y."/>
            <person name="Lin W."/>
            <person name="Duan Y."/>
            <person name="Cao H."/>
            <person name="Xiong S."/>
            <person name="Wang X."/>
            <person name="Wei L."/>
            <person name="Li C."/>
            <person name="Ma Q."/>
            <person name="Ju M."/>
            <person name="Zhao R."/>
            <person name="Li G."/>
            <person name="Mu C."/>
            <person name="Tian Q."/>
            <person name="Mei H."/>
            <person name="Zhang T."/>
            <person name="Gao T."/>
            <person name="Zhang H."/>
        </authorList>
    </citation>
    <scope>NUCLEOTIDE SEQUENCE</scope>
    <source>
        <strain evidence="2">3651</strain>
    </source>
</reference>
<keyword evidence="3" id="KW-1185">Reference proteome</keyword>
<accession>A0AAE1Y7E1</accession>
<dbReference type="GO" id="GO:0016747">
    <property type="term" value="F:acyltransferase activity, transferring groups other than amino-acyl groups"/>
    <property type="evidence" value="ECO:0007669"/>
    <property type="project" value="TreeGrafter"/>
</dbReference>
<gene>
    <name evidence="2" type="ORF">Salat_1701900</name>
</gene>
<comment type="similarity">
    <text evidence="1">Belongs to the plant acyltransferase family.</text>
</comment>
<proteinExistence type="inferred from homology"/>
<dbReference type="Pfam" id="PF02458">
    <property type="entry name" value="Transferase"/>
    <property type="match status" value="1"/>
</dbReference>
<organism evidence="2 3">
    <name type="scientific">Sesamum alatum</name>
    <dbReference type="NCBI Taxonomy" id="300844"/>
    <lineage>
        <taxon>Eukaryota</taxon>
        <taxon>Viridiplantae</taxon>
        <taxon>Streptophyta</taxon>
        <taxon>Embryophyta</taxon>
        <taxon>Tracheophyta</taxon>
        <taxon>Spermatophyta</taxon>
        <taxon>Magnoliopsida</taxon>
        <taxon>eudicotyledons</taxon>
        <taxon>Gunneridae</taxon>
        <taxon>Pentapetalae</taxon>
        <taxon>asterids</taxon>
        <taxon>lamiids</taxon>
        <taxon>Lamiales</taxon>
        <taxon>Pedaliaceae</taxon>
        <taxon>Sesamum</taxon>
    </lineage>
</organism>
<dbReference type="Proteomes" id="UP001293254">
    <property type="component" value="Unassembled WGS sequence"/>
</dbReference>
<sequence>MSAASPPEFDAPPLLISELGCETERKNATTRASLISTKFQVEMLKRKANENRGSGEASFSCLEAITAHIGDRTRLSMSVDIRRRMQPPLPKSYLGNAVLDVVALECAGDLVLKSLSYAAGRIRETINKVTNEYVNSTIDFLRGIDDLSPFQDSNTLSSDDDRKGIPYGNPNLSVTSWLGTQFHGVDFGWGKEIHMGPVDYGSDGDCVISSSGGHDSDGFAGHGWLVLNILPLVFSMSGTLSLWCPLGIMEDSLAQIGRALSLEEGESKEVVYSEGSLGTREGLYFDCGGRVLTKLNYNLMLSRKFFIGQ</sequence>
<evidence type="ECO:0000313" key="2">
    <source>
        <dbReference type="EMBL" id="KAK4425081.1"/>
    </source>
</evidence>
<reference evidence="2" key="1">
    <citation type="submission" date="2020-06" db="EMBL/GenBank/DDBJ databases">
        <authorList>
            <person name="Li T."/>
            <person name="Hu X."/>
            <person name="Zhang T."/>
            <person name="Song X."/>
            <person name="Zhang H."/>
            <person name="Dai N."/>
            <person name="Sheng W."/>
            <person name="Hou X."/>
            <person name="Wei L."/>
        </authorList>
    </citation>
    <scope>NUCLEOTIDE SEQUENCE</scope>
    <source>
        <strain evidence="2">3651</strain>
        <tissue evidence="2">Leaf</tissue>
    </source>
</reference>